<dbReference type="Gene3D" id="2.40.10.270">
    <property type="entry name" value="Bacteriophage SPP1 head-tail adaptor protein"/>
    <property type="match status" value="1"/>
</dbReference>
<sequence length="121" mass="13604">MPLPAGTLTHRLVVQRPIESRGASGGVATTFEDFLEVWARPLSGKSAERYTGSQVISANSQIWEVRYRRTITATMRLKWIVDAGSPELARYFDIQGSPLPDELNERMALVTIERESAGWRQ</sequence>
<dbReference type="Pfam" id="PF05521">
    <property type="entry name" value="Phage_HCP"/>
    <property type="match status" value="1"/>
</dbReference>
<evidence type="ECO:0000313" key="2">
    <source>
        <dbReference type="Proteomes" id="UP000238220"/>
    </source>
</evidence>
<dbReference type="OrthoDB" id="8640229at2"/>
<comment type="caution">
    <text evidence="1">The sequence shown here is derived from an EMBL/GenBank/DDBJ whole genome shotgun (WGS) entry which is preliminary data.</text>
</comment>
<keyword evidence="2" id="KW-1185">Reference proteome</keyword>
<dbReference type="EMBL" id="PSNW01000001">
    <property type="protein sequence ID" value="PPE75471.1"/>
    <property type="molecule type" value="Genomic_DNA"/>
</dbReference>
<dbReference type="RefSeq" id="WP_104228437.1">
    <property type="nucleotide sequence ID" value="NZ_PSNW01000001.1"/>
</dbReference>
<evidence type="ECO:0000313" key="1">
    <source>
        <dbReference type="EMBL" id="PPE75471.1"/>
    </source>
</evidence>
<organism evidence="1 2">
    <name type="scientific">Solimonas fluminis</name>
    <dbReference type="NCBI Taxonomy" id="2086571"/>
    <lineage>
        <taxon>Bacteria</taxon>
        <taxon>Pseudomonadati</taxon>
        <taxon>Pseudomonadota</taxon>
        <taxon>Gammaproteobacteria</taxon>
        <taxon>Nevskiales</taxon>
        <taxon>Nevskiaceae</taxon>
        <taxon>Solimonas</taxon>
    </lineage>
</organism>
<evidence type="ECO:0008006" key="3">
    <source>
        <dbReference type="Google" id="ProtNLM"/>
    </source>
</evidence>
<protein>
    <recommendedName>
        <fullName evidence="3">Head-tail adaptor protein</fullName>
    </recommendedName>
</protein>
<reference evidence="1 2" key="1">
    <citation type="submission" date="2018-02" db="EMBL/GenBank/DDBJ databases">
        <title>Genome sequencing of Solimonas sp. HR-BB.</title>
        <authorList>
            <person name="Lee Y."/>
            <person name="Jeon C.O."/>
        </authorList>
    </citation>
    <scope>NUCLEOTIDE SEQUENCE [LARGE SCALE GENOMIC DNA]</scope>
    <source>
        <strain evidence="1 2">HR-BB</strain>
    </source>
</reference>
<gene>
    <name evidence="1" type="ORF">C3942_00835</name>
</gene>
<dbReference type="AlphaFoldDB" id="A0A2S5TKI2"/>
<dbReference type="InterPro" id="IPR038666">
    <property type="entry name" value="SSP1_head-tail_sf"/>
</dbReference>
<dbReference type="Proteomes" id="UP000238220">
    <property type="component" value="Unassembled WGS sequence"/>
</dbReference>
<proteinExistence type="predicted"/>
<dbReference type="InterPro" id="IPR008767">
    <property type="entry name" value="Phage_SPP1_head-tail_adaptor"/>
</dbReference>
<accession>A0A2S5TKI2</accession>
<name>A0A2S5TKI2_9GAMM</name>